<dbReference type="InterPro" id="IPR001841">
    <property type="entry name" value="Znf_RING"/>
</dbReference>
<evidence type="ECO:0000313" key="6">
    <source>
        <dbReference type="EMBL" id="KAL2040374.1"/>
    </source>
</evidence>
<keyword evidence="2 4" id="KW-0863">Zinc-finger</keyword>
<keyword evidence="1" id="KW-0479">Metal-binding</keyword>
<dbReference type="EMBL" id="JBEFKJ010000021">
    <property type="protein sequence ID" value="KAL2040374.1"/>
    <property type="molecule type" value="Genomic_DNA"/>
</dbReference>
<dbReference type="PANTHER" id="PTHR45969:SF69">
    <property type="entry name" value="FINGER DOMAIN PROTEIN, PUTATIVE (AFU_ORTHOLOGUE AFUA_3G12190)-RELATED"/>
    <property type="match status" value="1"/>
</dbReference>
<comment type="caution">
    <text evidence="6">The sequence shown here is derived from an EMBL/GenBank/DDBJ whole genome shotgun (WGS) entry which is preliminary data.</text>
</comment>
<evidence type="ECO:0000256" key="2">
    <source>
        <dbReference type="ARBA" id="ARBA00022771"/>
    </source>
</evidence>
<keyword evidence="7" id="KW-1185">Reference proteome</keyword>
<dbReference type="Gene3D" id="3.30.40.10">
    <property type="entry name" value="Zinc/RING finger domain, C3HC4 (zinc finger)"/>
    <property type="match status" value="1"/>
</dbReference>
<dbReference type="Proteomes" id="UP001590950">
    <property type="component" value="Unassembled WGS sequence"/>
</dbReference>
<gene>
    <name evidence="6" type="ORF">N7G274_006817</name>
</gene>
<evidence type="ECO:0000313" key="7">
    <source>
        <dbReference type="Proteomes" id="UP001590950"/>
    </source>
</evidence>
<dbReference type="PANTHER" id="PTHR45969">
    <property type="entry name" value="RING ZINC FINGER PROTEIN-RELATED"/>
    <property type="match status" value="1"/>
</dbReference>
<dbReference type="Pfam" id="PF13639">
    <property type="entry name" value="zf-RING_2"/>
    <property type="match status" value="1"/>
</dbReference>
<evidence type="ECO:0000256" key="4">
    <source>
        <dbReference type="PROSITE-ProRule" id="PRU00175"/>
    </source>
</evidence>
<evidence type="ECO:0000256" key="1">
    <source>
        <dbReference type="ARBA" id="ARBA00022723"/>
    </source>
</evidence>
<evidence type="ECO:0000256" key="3">
    <source>
        <dbReference type="ARBA" id="ARBA00022833"/>
    </source>
</evidence>
<name>A0ABR4A4D8_9LECA</name>
<dbReference type="SMART" id="SM00184">
    <property type="entry name" value="RING"/>
    <property type="match status" value="1"/>
</dbReference>
<protein>
    <recommendedName>
        <fullName evidence="5">RING-type domain-containing protein</fullName>
    </recommendedName>
</protein>
<organism evidence="6 7">
    <name type="scientific">Stereocaulon virgatum</name>
    <dbReference type="NCBI Taxonomy" id="373712"/>
    <lineage>
        <taxon>Eukaryota</taxon>
        <taxon>Fungi</taxon>
        <taxon>Dikarya</taxon>
        <taxon>Ascomycota</taxon>
        <taxon>Pezizomycotina</taxon>
        <taxon>Lecanoromycetes</taxon>
        <taxon>OSLEUM clade</taxon>
        <taxon>Lecanoromycetidae</taxon>
        <taxon>Lecanorales</taxon>
        <taxon>Lecanorineae</taxon>
        <taxon>Stereocaulaceae</taxon>
        <taxon>Stereocaulon</taxon>
    </lineage>
</organism>
<keyword evidence="3" id="KW-0862">Zinc</keyword>
<accession>A0ABR4A4D8</accession>
<proteinExistence type="predicted"/>
<dbReference type="PROSITE" id="PS50089">
    <property type="entry name" value="ZF_RING_2"/>
    <property type="match status" value="1"/>
</dbReference>
<dbReference type="InterPro" id="IPR013083">
    <property type="entry name" value="Znf_RING/FYVE/PHD"/>
</dbReference>
<reference evidence="6 7" key="1">
    <citation type="submission" date="2024-09" db="EMBL/GenBank/DDBJ databases">
        <title>Rethinking Asexuality: The Enigmatic Case of Functional Sexual Genes in Lepraria (Stereocaulaceae).</title>
        <authorList>
            <person name="Doellman M."/>
            <person name="Sun Y."/>
            <person name="Barcenas-Pena A."/>
            <person name="Lumbsch H.T."/>
            <person name="Grewe F."/>
        </authorList>
    </citation>
    <scope>NUCLEOTIDE SEQUENCE [LARGE SCALE GENOMIC DNA]</scope>
    <source>
        <strain evidence="6 7">Mercado 3170</strain>
    </source>
</reference>
<evidence type="ECO:0000259" key="5">
    <source>
        <dbReference type="PROSITE" id="PS50089"/>
    </source>
</evidence>
<sequence length="350" mass="39194">MPFSSLERDIEFYSSASIEERIPNRFDNETGVENDEHNEFTSSSPGVYELDASDMHEMNMTGRGPTVGTELGVEDGVDETWSTASEMSVDAVIDTLQLSMPNAIKFLSSLDFVIIDGMEEDDRQCPICTDDYLGGEDSEAPVKLDCGHVFGHICLEKWLCPYDFEPKRTCPMCRAILFDEDRYPSYDASDNSREPLAVMEETISEDDADENEEQPEAAGLLEAIASTNRLVDLHDRVRAMGLSQAIDSALAERVPAGQHPFSFSADLLFFFRHLIGPSDMGALETREVALAIRTQMGQLYVRLQDAMRARQMPTVWREDGPPLSFLLDPAAQPLLELALERMIEIEEAWT</sequence>
<dbReference type="SUPFAM" id="SSF57850">
    <property type="entry name" value="RING/U-box"/>
    <property type="match status" value="1"/>
</dbReference>
<feature type="domain" description="RING-type" evidence="5">
    <location>
        <begin position="125"/>
        <end position="174"/>
    </location>
</feature>